<reference evidence="1 2" key="1">
    <citation type="journal article" date="2012" name="Science">
        <title>The Paleozoic origin of enzymatic lignin decomposition reconstructed from 31 fungal genomes.</title>
        <authorList>
            <person name="Floudas D."/>
            <person name="Binder M."/>
            <person name="Riley R."/>
            <person name="Barry K."/>
            <person name="Blanchette R.A."/>
            <person name="Henrissat B."/>
            <person name="Martinez A.T."/>
            <person name="Otillar R."/>
            <person name="Spatafora J.W."/>
            <person name="Yadav J.S."/>
            <person name="Aerts A."/>
            <person name="Benoit I."/>
            <person name="Boyd A."/>
            <person name="Carlson A."/>
            <person name="Copeland A."/>
            <person name="Coutinho P.M."/>
            <person name="de Vries R.P."/>
            <person name="Ferreira P."/>
            <person name="Findley K."/>
            <person name="Foster B."/>
            <person name="Gaskell J."/>
            <person name="Glotzer D."/>
            <person name="Gorecki P."/>
            <person name="Heitman J."/>
            <person name="Hesse C."/>
            <person name="Hori C."/>
            <person name="Igarashi K."/>
            <person name="Jurgens J.A."/>
            <person name="Kallen N."/>
            <person name="Kersten P."/>
            <person name="Kohler A."/>
            <person name="Kuees U."/>
            <person name="Kumar T.K.A."/>
            <person name="Kuo A."/>
            <person name="LaButti K."/>
            <person name="Larrondo L.F."/>
            <person name="Lindquist E."/>
            <person name="Ling A."/>
            <person name="Lombard V."/>
            <person name="Lucas S."/>
            <person name="Lundell T."/>
            <person name="Martin R."/>
            <person name="McLaughlin D.J."/>
            <person name="Morgenstern I."/>
            <person name="Morin E."/>
            <person name="Murat C."/>
            <person name="Nagy L.G."/>
            <person name="Nolan M."/>
            <person name="Ohm R.A."/>
            <person name="Patyshakuliyeva A."/>
            <person name="Rokas A."/>
            <person name="Ruiz-Duenas F.J."/>
            <person name="Sabat G."/>
            <person name="Salamov A."/>
            <person name="Samejima M."/>
            <person name="Schmutz J."/>
            <person name="Slot J.C."/>
            <person name="St John F."/>
            <person name="Stenlid J."/>
            <person name="Sun H."/>
            <person name="Sun S."/>
            <person name="Syed K."/>
            <person name="Tsang A."/>
            <person name="Wiebenga A."/>
            <person name="Young D."/>
            <person name="Pisabarro A."/>
            <person name="Eastwood D.C."/>
            <person name="Martin F."/>
            <person name="Cullen D."/>
            <person name="Grigoriev I.V."/>
            <person name="Hibbett D.S."/>
        </authorList>
    </citation>
    <scope>NUCLEOTIDE SEQUENCE</scope>
    <source>
        <strain evidence="2">FP-58527</strain>
    </source>
</reference>
<feature type="non-terminal residue" evidence="1">
    <location>
        <position position="202"/>
    </location>
</feature>
<name>S8FYE7_FOMSC</name>
<accession>S8FYE7</accession>
<dbReference type="Proteomes" id="UP000015241">
    <property type="component" value="Unassembled WGS sequence"/>
</dbReference>
<dbReference type="AlphaFoldDB" id="S8FYE7"/>
<dbReference type="eggNOG" id="ENOG502SCY7">
    <property type="taxonomic scope" value="Eukaryota"/>
</dbReference>
<evidence type="ECO:0000313" key="2">
    <source>
        <dbReference type="Proteomes" id="UP000015241"/>
    </source>
</evidence>
<evidence type="ECO:0008006" key="3">
    <source>
        <dbReference type="Google" id="ProtNLM"/>
    </source>
</evidence>
<organism evidence="1 2">
    <name type="scientific">Fomitopsis schrenkii</name>
    <name type="common">Brown rot fungus</name>
    <dbReference type="NCBI Taxonomy" id="2126942"/>
    <lineage>
        <taxon>Eukaryota</taxon>
        <taxon>Fungi</taxon>
        <taxon>Dikarya</taxon>
        <taxon>Basidiomycota</taxon>
        <taxon>Agaricomycotina</taxon>
        <taxon>Agaricomycetes</taxon>
        <taxon>Polyporales</taxon>
        <taxon>Fomitopsis</taxon>
    </lineage>
</organism>
<dbReference type="EMBL" id="KE504131">
    <property type="protein sequence ID" value="EPT03195.1"/>
    <property type="molecule type" value="Genomic_DNA"/>
</dbReference>
<gene>
    <name evidence="1" type="ORF">FOMPIDRAFT_10331</name>
</gene>
<keyword evidence="2" id="KW-1185">Reference proteome</keyword>
<feature type="non-terminal residue" evidence="1">
    <location>
        <position position="1"/>
    </location>
</feature>
<evidence type="ECO:0000313" key="1">
    <source>
        <dbReference type="EMBL" id="EPT03195.1"/>
    </source>
</evidence>
<dbReference type="InParanoid" id="S8FYE7"/>
<dbReference type="HOGENOM" id="CLU_077575_1_0_1"/>
<sequence length="202" mass="22710">QLRQSRLVGFQLPGVPERLIASLFADDTSTFLSEHDRWSHLWDILGRWCTASRAKFNDGKTEAVPVGTEEYRAEVLRTRCMSRTHPDEVIPTDVHLVGNGEAIRVLGAWIGNGIDQVGVWTPTVDKITSFLSRWNRCHPSLIGRRHIIQMGVGGISQYLARVQGMPPSIEELLIKAIRTFFWDSPKTPLVSLDLVTRPVNEG</sequence>
<proteinExistence type="predicted"/>
<dbReference type="OrthoDB" id="2205812at2759"/>
<protein>
    <recommendedName>
        <fullName evidence="3">Reverse transcriptase domain-containing protein</fullName>
    </recommendedName>
</protein>